<evidence type="ECO:0000313" key="7">
    <source>
        <dbReference type="EMBL" id="ANI75663.1"/>
    </source>
</evidence>
<dbReference type="CDD" id="cd16424">
    <property type="entry name" value="VirB8"/>
    <property type="match status" value="1"/>
</dbReference>
<evidence type="ECO:0000256" key="1">
    <source>
        <dbReference type="ARBA" id="ARBA00004167"/>
    </source>
</evidence>
<organism evidence="7">
    <name type="scientific">Escherichia coli</name>
    <dbReference type="NCBI Taxonomy" id="562"/>
    <lineage>
        <taxon>Bacteria</taxon>
        <taxon>Pseudomonadati</taxon>
        <taxon>Pseudomonadota</taxon>
        <taxon>Gammaproteobacteria</taxon>
        <taxon>Enterobacterales</taxon>
        <taxon>Enterobacteriaceae</taxon>
        <taxon>Escherichia</taxon>
    </lineage>
</organism>
<keyword evidence="3 5" id="KW-1133">Transmembrane helix</keyword>
<dbReference type="InterPro" id="IPR032710">
    <property type="entry name" value="NTF2-like_dom_sf"/>
</dbReference>
<feature type="domain" description="Bacterial virulence protein VirB8" evidence="6">
    <location>
        <begin position="49"/>
        <end position="260"/>
    </location>
</feature>
<sequence length="263" mass="29604">MFKRNQKKLNEQERAEIYDKNKKMAELTAQERKELDADKSVHLSAIAGFQRDRVSEQRRMMWIGFGFGGIGIVAAGAMAVALAFLTPLKEVKPYIAEVDQVTGQVNIVSAVGDDKIKLTYQSLVDASNLANFVVERESYDWNSIQNSLDQVKLRSTPSVYESMRRFIVESPNSPLVLLAKDKVMKVGITSKPIVDSNKGVGTVRFYKAVTDGTGKPIPGYPITHWQATITFDYEHKLRTDDDYINNPLGFNVTSYRVDQESQK</sequence>
<dbReference type="InterPro" id="IPR026264">
    <property type="entry name" value="VirB8/PtlE"/>
</dbReference>
<dbReference type="AlphaFoldDB" id="A0A191T985"/>
<dbReference type="Pfam" id="PF04335">
    <property type="entry name" value="VirB8"/>
    <property type="match status" value="1"/>
</dbReference>
<dbReference type="Gene3D" id="3.10.450.230">
    <property type="entry name" value="VirB8 protein"/>
    <property type="match status" value="1"/>
</dbReference>
<name>A0A191T985_ECOLX</name>
<dbReference type="EMBL" id="KU963390">
    <property type="protein sequence ID" value="ANI75607.1"/>
    <property type="molecule type" value="Genomic_DNA"/>
</dbReference>
<dbReference type="GO" id="GO:0016020">
    <property type="term" value="C:membrane"/>
    <property type="evidence" value="ECO:0007669"/>
    <property type="project" value="UniProtKB-SubCell"/>
</dbReference>
<keyword evidence="4 5" id="KW-0472">Membrane</keyword>
<comment type="subcellular location">
    <subcellularLocation>
        <location evidence="1">Membrane</location>
        <topology evidence="1">Single-pass membrane protein</topology>
    </subcellularLocation>
</comment>
<keyword evidence="7" id="KW-0614">Plasmid</keyword>
<reference evidence="7" key="1">
    <citation type="submission" date="2016-03" db="EMBL/GenBank/DDBJ databases">
        <title>Resistome analysis of KPC-2-producing Escherichia coli ST224 strain isolated in Brazil using whole genome sequencing.</title>
        <authorList>
            <person name="Rossi I.G."/>
            <person name="Araujo B.F."/>
            <person name="Cerdeira L.T."/>
            <person name="Campos P.A."/>
            <person name="Royer S."/>
            <person name="Ferreira M.L."/>
            <person name="Batistao D.W.F."/>
            <person name="Souza T.A."/>
            <person name="Vancan S.I.S."/>
            <person name="Lincopan N."/>
            <person name="Gontijo-Filho P.P."/>
            <person name="Ribas R.M."/>
        </authorList>
    </citation>
    <scope>NUCLEOTIDE SEQUENCE</scope>
    <source>
        <strain evidence="7">ECO37</strain>
        <plasmid evidence="7">ECO37P2</plasmid>
    </source>
</reference>
<evidence type="ECO:0000256" key="4">
    <source>
        <dbReference type="ARBA" id="ARBA00023136"/>
    </source>
</evidence>
<proteinExistence type="predicted"/>
<dbReference type="SUPFAM" id="SSF54427">
    <property type="entry name" value="NTF2-like"/>
    <property type="match status" value="1"/>
</dbReference>
<geneLocation type="plasmid" evidence="7">
    <name>ECO37P2</name>
</geneLocation>
<dbReference type="EMBL" id="KU963390">
    <property type="protein sequence ID" value="ANI75663.1"/>
    <property type="molecule type" value="Genomic_DNA"/>
</dbReference>
<protein>
    <submittedName>
        <fullName evidence="7">Conjugal transfer protein TraG</fullName>
    </submittedName>
</protein>
<dbReference type="RefSeq" id="WP_079975748.1">
    <property type="nucleotide sequence ID" value="NZ_BFNT01000033.1"/>
</dbReference>
<evidence type="ECO:0000259" key="6">
    <source>
        <dbReference type="Pfam" id="PF04335"/>
    </source>
</evidence>
<evidence type="ECO:0000256" key="5">
    <source>
        <dbReference type="SAM" id="Phobius"/>
    </source>
</evidence>
<keyword evidence="2 5" id="KW-0812">Transmembrane</keyword>
<dbReference type="InterPro" id="IPR007430">
    <property type="entry name" value="VirB8"/>
</dbReference>
<dbReference type="GO" id="GO:0030255">
    <property type="term" value="P:protein secretion by the type IV secretion system"/>
    <property type="evidence" value="ECO:0007669"/>
    <property type="project" value="InterPro"/>
</dbReference>
<accession>A0A191T985</accession>
<dbReference type="PIRSF" id="PIRSF003299">
    <property type="entry name" value="VirB8_PtlE"/>
    <property type="match status" value="1"/>
</dbReference>
<feature type="transmembrane region" description="Helical" evidence="5">
    <location>
        <begin position="60"/>
        <end position="85"/>
    </location>
</feature>
<evidence type="ECO:0000256" key="3">
    <source>
        <dbReference type="ARBA" id="ARBA00022989"/>
    </source>
</evidence>
<evidence type="ECO:0000256" key="2">
    <source>
        <dbReference type="ARBA" id="ARBA00022692"/>
    </source>
</evidence>